<keyword evidence="28" id="KW-1185">Reference proteome</keyword>
<gene>
    <name evidence="27" type="ORF">UTRI_01661</name>
</gene>
<dbReference type="GO" id="GO:0004190">
    <property type="term" value="F:aspartic-type endopeptidase activity"/>
    <property type="evidence" value="ECO:0007669"/>
    <property type="project" value="UniProtKB-KW"/>
</dbReference>
<keyword evidence="4" id="KW-0507">mRNA processing</keyword>
<dbReference type="InterPro" id="IPR039537">
    <property type="entry name" value="Retrotran_Ty1/copia-like"/>
</dbReference>
<dbReference type="InterPro" id="IPR001878">
    <property type="entry name" value="Znf_CCHC"/>
</dbReference>
<dbReference type="InterPro" id="IPR057670">
    <property type="entry name" value="SH3_retrovirus"/>
</dbReference>
<dbReference type="InterPro" id="IPR025724">
    <property type="entry name" value="GAG-pre-integrase_dom"/>
</dbReference>
<evidence type="ECO:0000256" key="14">
    <source>
        <dbReference type="ARBA" id="ARBA00022842"/>
    </source>
</evidence>
<keyword evidence="24" id="KW-0862">Zinc</keyword>
<keyword evidence="12" id="KW-0378">Hydrolase</keyword>
<dbReference type="GO" id="GO:0005634">
    <property type="term" value="C:nucleus"/>
    <property type="evidence" value="ECO:0007669"/>
    <property type="project" value="UniProtKB-ARBA"/>
</dbReference>
<dbReference type="PANTHER" id="PTHR42648">
    <property type="entry name" value="TRANSPOSASE, PUTATIVE-RELATED"/>
    <property type="match status" value="1"/>
</dbReference>
<evidence type="ECO:0000256" key="6">
    <source>
        <dbReference type="ARBA" id="ARBA00022695"/>
    </source>
</evidence>
<dbReference type="InterPro" id="IPR043502">
    <property type="entry name" value="DNA/RNA_pol_sf"/>
</dbReference>
<keyword evidence="7" id="KW-0540">Nuclease</keyword>
<keyword evidence="15" id="KW-0694">RNA-binding</keyword>
<dbReference type="GO" id="GO:0006397">
    <property type="term" value="P:mRNA processing"/>
    <property type="evidence" value="ECO:0007669"/>
    <property type="project" value="UniProtKB-KW"/>
</dbReference>
<evidence type="ECO:0000256" key="22">
    <source>
        <dbReference type="ARBA" id="ARBA00048173"/>
    </source>
</evidence>
<dbReference type="Pfam" id="PF00665">
    <property type="entry name" value="rve"/>
    <property type="match status" value="1"/>
</dbReference>
<evidence type="ECO:0000256" key="9">
    <source>
        <dbReference type="ARBA" id="ARBA00022741"/>
    </source>
</evidence>
<dbReference type="Gene3D" id="4.10.60.10">
    <property type="entry name" value="Zinc finger, CCHC-type"/>
    <property type="match status" value="1"/>
</dbReference>
<keyword evidence="10" id="KW-0064">Aspartyl protease</keyword>
<keyword evidence="21" id="KW-0511">Multifunctional enzyme</keyword>
<evidence type="ECO:0000256" key="19">
    <source>
        <dbReference type="ARBA" id="ARBA00023113"/>
    </source>
</evidence>
<evidence type="ECO:0000256" key="16">
    <source>
        <dbReference type="ARBA" id="ARBA00022908"/>
    </source>
</evidence>
<dbReference type="GO" id="GO:0003887">
    <property type="term" value="F:DNA-directed DNA polymerase activity"/>
    <property type="evidence" value="ECO:0007669"/>
    <property type="project" value="UniProtKB-KW"/>
</dbReference>
<keyword evidence="6" id="KW-0548">Nucleotidyltransferase</keyword>
<evidence type="ECO:0000256" key="18">
    <source>
        <dbReference type="ARBA" id="ARBA00022932"/>
    </source>
</evidence>
<dbReference type="InterPro" id="IPR036875">
    <property type="entry name" value="Znf_CCHC_sf"/>
</dbReference>
<dbReference type="GO" id="GO:0004519">
    <property type="term" value="F:endonuclease activity"/>
    <property type="evidence" value="ECO:0007669"/>
    <property type="project" value="UniProtKB-KW"/>
</dbReference>
<dbReference type="InterPro" id="IPR054722">
    <property type="entry name" value="PolX-like_BBD"/>
</dbReference>
<evidence type="ECO:0000256" key="24">
    <source>
        <dbReference type="PROSITE-ProRule" id="PRU00047"/>
    </source>
</evidence>
<dbReference type="Pfam" id="PF00098">
    <property type="entry name" value="zf-CCHC"/>
    <property type="match status" value="1"/>
</dbReference>
<protein>
    <submittedName>
        <fullName evidence="27">Uncharacterized protein</fullName>
    </submittedName>
</protein>
<dbReference type="PROSITE" id="PS50158">
    <property type="entry name" value="ZF_CCHC"/>
    <property type="match status" value="1"/>
</dbReference>
<dbReference type="Proteomes" id="UP000324022">
    <property type="component" value="Unassembled WGS sequence"/>
</dbReference>
<dbReference type="SUPFAM" id="SSF53098">
    <property type="entry name" value="Ribonuclease H-like"/>
    <property type="match status" value="1"/>
</dbReference>
<dbReference type="Pfam" id="PF07727">
    <property type="entry name" value="RVT_2"/>
    <property type="match status" value="1"/>
</dbReference>
<dbReference type="SMART" id="SM00343">
    <property type="entry name" value="ZnF_C2HC"/>
    <property type="match status" value="1"/>
</dbReference>
<dbReference type="InterPro" id="IPR036397">
    <property type="entry name" value="RNaseH_sf"/>
</dbReference>
<dbReference type="InterPro" id="IPR001584">
    <property type="entry name" value="Integrase_cat-core"/>
</dbReference>
<evidence type="ECO:0000256" key="8">
    <source>
        <dbReference type="ARBA" id="ARBA00022723"/>
    </source>
</evidence>
<accession>A0A5C3DX07</accession>
<dbReference type="GO" id="GO:0006508">
    <property type="term" value="P:proteolysis"/>
    <property type="evidence" value="ECO:0007669"/>
    <property type="project" value="UniProtKB-KW"/>
</dbReference>
<dbReference type="SUPFAM" id="SSF56672">
    <property type="entry name" value="DNA/RNA polymerases"/>
    <property type="match status" value="1"/>
</dbReference>
<dbReference type="GO" id="GO:0005524">
    <property type="term" value="F:ATP binding"/>
    <property type="evidence" value="ECO:0007669"/>
    <property type="project" value="UniProtKB-KW"/>
</dbReference>
<evidence type="ECO:0000256" key="13">
    <source>
        <dbReference type="ARBA" id="ARBA00022840"/>
    </source>
</evidence>
<dbReference type="Gene3D" id="3.30.420.10">
    <property type="entry name" value="Ribonuclease H-like superfamily/Ribonuclease H"/>
    <property type="match status" value="1"/>
</dbReference>
<evidence type="ECO:0000256" key="4">
    <source>
        <dbReference type="ARBA" id="ARBA00022664"/>
    </source>
</evidence>
<dbReference type="PROSITE" id="PS50994">
    <property type="entry name" value="INTEGRASE"/>
    <property type="match status" value="1"/>
</dbReference>
<dbReference type="CDD" id="cd09272">
    <property type="entry name" value="RNase_HI_RT_Ty1"/>
    <property type="match status" value="1"/>
</dbReference>
<evidence type="ECO:0000256" key="5">
    <source>
        <dbReference type="ARBA" id="ARBA00022670"/>
    </source>
</evidence>
<keyword evidence="19" id="KW-0917">Virion maturation</keyword>
<evidence type="ECO:0000313" key="28">
    <source>
        <dbReference type="Proteomes" id="UP000324022"/>
    </source>
</evidence>
<keyword evidence="16" id="KW-0229">DNA integration</keyword>
<dbReference type="Pfam" id="PF14223">
    <property type="entry name" value="Retrotran_gag_2"/>
    <property type="match status" value="1"/>
</dbReference>
<proteinExistence type="predicted"/>
<keyword evidence="11" id="KW-0255">Endonuclease</keyword>
<evidence type="ECO:0000256" key="3">
    <source>
        <dbReference type="ARBA" id="ARBA00022612"/>
    </source>
</evidence>
<keyword evidence="8" id="KW-0479">Metal-binding</keyword>
<comment type="catalytic activity">
    <reaction evidence="22">
        <text>DNA(n) + a 2'-deoxyribonucleoside 5'-triphosphate = DNA(n+1) + diphosphate</text>
        <dbReference type="Rhea" id="RHEA:22508"/>
        <dbReference type="Rhea" id="RHEA-COMP:17339"/>
        <dbReference type="Rhea" id="RHEA-COMP:17340"/>
        <dbReference type="ChEBI" id="CHEBI:33019"/>
        <dbReference type="ChEBI" id="CHEBI:61560"/>
        <dbReference type="ChEBI" id="CHEBI:173112"/>
        <dbReference type="EC" id="2.7.7.49"/>
    </reaction>
</comment>
<organism evidence="27 28">
    <name type="scientific">Ustilago trichophora</name>
    <dbReference type="NCBI Taxonomy" id="86804"/>
    <lineage>
        <taxon>Eukaryota</taxon>
        <taxon>Fungi</taxon>
        <taxon>Dikarya</taxon>
        <taxon>Basidiomycota</taxon>
        <taxon>Ustilaginomycotina</taxon>
        <taxon>Ustilaginomycetes</taxon>
        <taxon>Ustilaginales</taxon>
        <taxon>Ustilaginaceae</taxon>
        <taxon>Ustilago</taxon>
    </lineage>
</organism>
<keyword evidence="18" id="KW-0808">Transferase</keyword>
<keyword evidence="13" id="KW-0067">ATP-binding</keyword>
<comment type="catalytic activity">
    <reaction evidence="23">
        <text>DNA(n) + a 2'-deoxyribonucleoside 5'-triphosphate = DNA(n+1) + diphosphate</text>
        <dbReference type="Rhea" id="RHEA:22508"/>
        <dbReference type="Rhea" id="RHEA-COMP:17339"/>
        <dbReference type="Rhea" id="RHEA-COMP:17340"/>
        <dbReference type="ChEBI" id="CHEBI:33019"/>
        <dbReference type="ChEBI" id="CHEBI:61560"/>
        <dbReference type="ChEBI" id="CHEBI:173112"/>
        <dbReference type="EC" id="2.7.7.7"/>
    </reaction>
</comment>
<dbReference type="GO" id="GO:0003723">
    <property type="term" value="F:RNA binding"/>
    <property type="evidence" value="ECO:0007669"/>
    <property type="project" value="UniProtKB-KW"/>
</dbReference>
<dbReference type="GO" id="GO:0015074">
    <property type="term" value="P:DNA integration"/>
    <property type="evidence" value="ECO:0007669"/>
    <property type="project" value="UniProtKB-KW"/>
</dbReference>
<evidence type="ECO:0000256" key="10">
    <source>
        <dbReference type="ARBA" id="ARBA00022750"/>
    </source>
</evidence>
<keyword evidence="24" id="KW-0863">Zinc-finger</keyword>
<keyword evidence="9" id="KW-0547">Nucleotide-binding</keyword>
<feature type="domain" description="Integrase catalytic" evidence="26">
    <location>
        <begin position="531"/>
        <end position="704"/>
    </location>
</feature>
<dbReference type="Pfam" id="PF13976">
    <property type="entry name" value="gag_pre-integrs"/>
    <property type="match status" value="1"/>
</dbReference>
<evidence type="ECO:0000259" key="26">
    <source>
        <dbReference type="PROSITE" id="PS50994"/>
    </source>
</evidence>
<evidence type="ECO:0000256" key="20">
    <source>
        <dbReference type="ARBA" id="ARBA00023172"/>
    </source>
</evidence>
<reference evidence="27 28" key="1">
    <citation type="submission" date="2018-03" db="EMBL/GenBank/DDBJ databases">
        <authorList>
            <person name="Guldener U."/>
        </authorList>
    </citation>
    <scope>NUCLEOTIDE SEQUENCE [LARGE SCALE GENOMIC DNA]</scope>
    <source>
        <strain evidence="27 28">NBRC100155</strain>
    </source>
</reference>
<dbReference type="GO" id="GO:0008270">
    <property type="term" value="F:zinc ion binding"/>
    <property type="evidence" value="ECO:0007669"/>
    <property type="project" value="UniProtKB-KW"/>
</dbReference>
<dbReference type="OrthoDB" id="3344688at2759"/>
<dbReference type="InterPro" id="IPR013103">
    <property type="entry name" value="RVT_2"/>
</dbReference>
<dbReference type="EMBL" id="OOIN01000005">
    <property type="protein sequence ID" value="SPO22983.1"/>
    <property type="molecule type" value="Genomic_DNA"/>
</dbReference>
<keyword evidence="20" id="KW-0233">DNA recombination</keyword>
<dbReference type="SUPFAM" id="SSF57756">
    <property type="entry name" value="Retrovirus zinc finger-like domains"/>
    <property type="match status" value="1"/>
</dbReference>
<dbReference type="InterPro" id="IPR012337">
    <property type="entry name" value="RNaseH-like_sf"/>
</dbReference>
<evidence type="ECO:0000256" key="11">
    <source>
        <dbReference type="ARBA" id="ARBA00022759"/>
    </source>
</evidence>
<evidence type="ECO:0000256" key="1">
    <source>
        <dbReference type="ARBA" id="ARBA00002180"/>
    </source>
</evidence>
<evidence type="ECO:0000256" key="21">
    <source>
        <dbReference type="ARBA" id="ARBA00023268"/>
    </source>
</evidence>
<keyword evidence="18" id="KW-0239">DNA-directed DNA polymerase</keyword>
<evidence type="ECO:0000256" key="17">
    <source>
        <dbReference type="ARBA" id="ARBA00022918"/>
    </source>
</evidence>
<sequence>MSPTAPTHFNSKALKNFKMEASLAKSDFKLPCLDSGDTYFEWAEQMRFVLMRKGRRVWQAALGKYTRPAEEPGIRAQENNIAALDAWEEANYCALALIGSCLSPGMLYIVRDKDSAHAAWSALKTEFQERLTQRVELLEDALNQAHQGKGAGSFDKFVSEIQTLADKLSAVGVHVTPLRKTKLLIKGVRKDLVPWTAALQIELDRPILDAAHLTDVKPDSGIWERAVRVLRMADSSLPERGSALSVQGKKQSWRSKGLKNKACHNCGEIGHFQRDCKRPAKAMESTNNNGQVAPKKTAGMIATALGASRSYDDSWVMDSGATAHMTSRKEAFAHLEPFTDTVVVGNGARLPVKGKGEVWLRANLGNGDTRMVHMRDVWYVPDLKVNLFSIDRAQELGASVNFTRDGAQIVDSNGDLVCIGVRRGCATWVDAVEVDAHGESVALSAHSQELMEHVQEAPQDQAQGTHCTQIGSALAMHSNDTCDLWHKRLGHISKRAVLRTQELAEGLAITDNGDKSNALCEPCIVAKHARRPFPPGQGHAKERLELIHSDVAIYPEPTYLGATYVITFIDDFTRATWVTLMQSKAEALQCFKDFKVEVENQTNLTIKRLCTDNGTEYVNEAFLEFLRTHGIKAERSVVYSPQQNGLAERANRTLGDMVRSMLAHAQLPNSLWGDAMRYAAWIKDRTPTHALKDKTPYEAFHGRKPNLEGARIFGCRAWIRVPEERRQKLDARSAPYIFIGFQEGVKGVKVLHPIKMRSTFSRDVVFDEDTFGIPEVEADAFPDEDDEEAQVNALLNPAPTVPSTDDHHDADDDEEVDFALSAHGPQDQEPKTIEEAKRRPDWPHWETAIKKELASLSENGTWTLEDLPPGRRAVGSKWVFKIKLKADGTVDKYKARLVAQGFTQQHGVDYDKTFAPVLKFATLRLLIALAAQEGWLAHQMDVITAYLNGNLEEEIYMRAPPGYAEGNKVCRLRKALYGLKQAGRTWYIKIDKWLKDQGYERIESDHGLYVRPIVQDTIIALYVDDVIILTKDERKLMEIKQALSTAFKMTDGGVLSSILGMQVTWESAHIKLDQSAYLQRILERNNLQDCKGVGAPMASGGITEGAEEDTLDAEQVTKYQSNIGALLYAARMTRPDIAFAVQNLSRHLKAPTKAHASALKHLMRYIKGTLNLGIHYPREMFAGLEAWSDSDWAGDVLTRKSTTGAALMFNTAPVNWIAKQQSVVAQSSTEAEYIAMSETSKEVQWFRGILTALGKGPATATQMYVDNNGARLLAQDARYHPRTKHIGVRFHYVRALVATGDIKLVQVGTDLQVADALTKPLGPNKVREGNLRLRLCA</sequence>
<dbReference type="GO" id="GO:0006310">
    <property type="term" value="P:DNA recombination"/>
    <property type="evidence" value="ECO:0007669"/>
    <property type="project" value="UniProtKB-KW"/>
</dbReference>
<name>A0A5C3DX07_9BASI</name>
<keyword evidence="17" id="KW-0695">RNA-directed DNA polymerase</keyword>
<keyword evidence="5" id="KW-0645">Protease</keyword>
<evidence type="ECO:0000259" key="25">
    <source>
        <dbReference type="PROSITE" id="PS50158"/>
    </source>
</evidence>
<dbReference type="Pfam" id="PF22936">
    <property type="entry name" value="Pol_BBD"/>
    <property type="match status" value="1"/>
</dbReference>
<dbReference type="GO" id="GO:0003964">
    <property type="term" value="F:RNA-directed DNA polymerase activity"/>
    <property type="evidence" value="ECO:0007669"/>
    <property type="project" value="UniProtKB-KW"/>
</dbReference>
<evidence type="ECO:0000256" key="2">
    <source>
        <dbReference type="ARBA" id="ARBA00022578"/>
    </source>
</evidence>
<keyword evidence="14" id="KW-0460">Magnesium</keyword>
<keyword evidence="3" id="KW-1188">Viral release from host cell</keyword>
<dbReference type="Pfam" id="PF25597">
    <property type="entry name" value="SH3_retrovirus"/>
    <property type="match status" value="1"/>
</dbReference>
<evidence type="ECO:0000256" key="23">
    <source>
        <dbReference type="ARBA" id="ARBA00049244"/>
    </source>
</evidence>
<feature type="domain" description="CCHC-type" evidence="25">
    <location>
        <begin position="263"/>
        <end position="278"/>
    </location>
</feature>
<keyword evidence="2" id="KW-0815">Transposition</keyword>
<comment type="function">
    <text evidence="1">The aspartyl protease (PR) mediates the proteolytic cleavages of the Gag and Gag-Pol polyproteins after assembly of the VLP.</text>
</comment>
<evidence type="ECO:0000313" key="27">
    <source>
        <dbReference type="EMBL" id="SPO22983.1"/>
    </source>
</evidence>
<dbReference type="GO" id="GO:0032196">
    <property type="term" value="P:transposition"/>
    <property type="evidence" value="ECO:0007669"/>
    <property type="project" value="UniProtKB-KW"/>
</dbReference>
<dbReference type="PANTHER" id="PTHR42648:SF11">
    <property type="entry name" value="TRANSPOSON TY4-P GAG-POL POLYPROTEIN"/>
    <property type="match status" value="1"/>
</dbReference>
<evidence type="ECO:0000256" key="7">
    <source>
        <dbReference type="ARBA" id="ARBA00022722"/>
    </source>
</evidence>
<evidence type="ECO:0000256" key="15">
    <source>
        <dbReference type="ARBA" id="ARBA00022884"/>
    </source>
</evidence>
<evidence type="ECO:0000256" key="12">
    <source>
        <dbReference type="ARBA" id="ARBA00022801"/>
    </source>
</evidence>